<evidence type="ECO:0000313" key="3">
    <source>
        <dbReference type="EMBL" id="QDU21113.1"/>
    </source>
</evidence>
<protein>
    <submittedName>
        <fullName evidence="3">Putative major pilin subunit</fullName>
    </submittedName>
</protein>
<dbReference type="AlphaFoldDB" id="A0A517XUC3"/>
<dbReference type="PANTHER" id="PTHR30093:SF2">
    <property type="entry name" value="TYPE II SECRETION SYSTEM PROTEIN H"/>
    <property type="match status" value="1"/>
</dbReference>
<dbReference type="Pfam" id="PF07596">
    <property type="entry name" value="SBP_bac_10"/>
    <property type="match status" value="1"/>
</dbReference>
<dbReference type="RefSeq" id="WP_145239818.1">
    <property type="nucleotide sequence ID" value="NZ_CP036273.1"/>
</dbReference>
<dbReference type="InterPro" id="IPR011453">
    <property type="entry name" value="DUF1559"/>
</dbReference>
<dbReference type="NCBIfam" id="TIGR02532">
    <property type="entry name" value="IV_pilin_GFxxxE"/>
    <property type="match status" value="1"/>
</dbReference>
<dbReference type="Gene3D" id="3.30.700.10">
    <property type="entry name" value="Glycoprotein, Type 4 Pilin"/>
    <property type="match status" value="1"/>
</dbReference>
<dbReference type="PANTHER" id="PTHR30093">
    <property type="entry name" value="GENERAL SECRETION PATHWAY PROTEIN G"/>
    <property type="match status" value="1"/>
</dbReference>
<dbReference type="InterPro" id="IPR045584">
    <property type="entry name" value="Pilin-like"/>
</dbReference>
<dbReference type="SUPFAM" id="SSF54523">
    <property type="entry name" value="Pili subunits"/>
    <property type="match status" value="1"/>
</dbReference>
<name>A0A517XUC3_9BACT</name>
<dbReference type="OrthoDB" id="261883at2"/>
<evidence type="ECO:0000259" key="2">
    <source>
        <dbReference type="Pfam" id="PF07596"/>
    </source>
</evidence>
<gene>
    <name evidence="3" type="ORF">ETAA1_30780</name>
</gene>
<proteinExistence type="predicted"/>
<dbReference type="Proteomes" id="UP000319576">
    <property type="component" value="Chromosome"/>
</dbReference>
<keyword evidence="1" id="KW-0812">Transmembrane</keyword>
<dbReference type="InterPro" id="IPR027558">
    <property type="entry name" value="Pre_pil_HX9DG_C"/>
</dbReference>
<organism evidence="3 4">
    <name type="scientific">Urbifossiella limnaea</name>
    <dbReference type="NCBI Taxonomy" id="2528023"/>
    <lineage>
        <taxon>Bacteria</taxon>
        <taxon>Pseudomonadati</taxon>
        <taxon>Planctomycetota</taxon>
        <taxon>Planctomycetia</taxon>
        <taxon>Gemmatales</taxon>
        <taxon>Gemmataceae</taxon>
        <taxon>Urbifossiella</taxon>
    </lineage>
</organism>
<dbReference type="InterPro" id="IPR012902">
    <property type="entry name" value="N_methyl_site"/>
</dbReference>
<keyword evidence="1" id="KW-0472">Membrane</keyword>
<dbReference type="KEGG" id="uli:ETAA1_30780"/>
<reference evidence="3 4" key="1">
    <citation type="submission" date="2019-02" db="EMBL/GenBank/DDBJ databases">
        <title>Deep-cultivation of Planctomycetes and their phenomic and genomic characterization uncovers novel biology.</title>
        <authorList>
            <person name="Wiegand S."/>
            <person name="Jogler M."/>
            <person name="Boedeker C."/>
            <person name="Pinto D."/>
            <person name="Vollmers J."/>
            <person name="Rivas-Marin E."/>
            <person name="Kohn T."/>
            <person name="Peeters S.H."/>
            <person name="Heuer A."/>
            <person name="Rast P."/>
            <person name="Oberbeckmann S."/>
            <person name="Bunk B."/>
            <person name="Jeske O."/>
            <person name="Meyerdierks A."/>
            <person name="Storesund J.E."/>
            <person name="Kallscheuer N."/>
            <person name="Luecker S."/>
            <person name="Lage O.M."/>
            <person name="Pohl T."/>
            <person name="Merkel B.J."/>
            <person name="Hornburger P."/>
            <person name="Mueller R.-W."/>
            <person name="Bruemmer F."/>
            <person name="Labrenz M."/>
            <person name="Spormann A.M."/>
            <person name="Op den Camp H."/>
            <person name="Overmann J."/>
            <person name="Amann R."/>
            <person name="Jetten M.S.M."/>
            <person name="Mascher T."/>
            <person name="Medema M.H."/>
            <person name="Devos D.P."/>
            <person name="Kaster A.-K."/>
            <person name="Ovreas L."/>
            <person name="Rohde M."/>
            <person name="Galperin M.Y."/>
            <person name="Jogler C."/>
        </authorList>
    </citation>
    <scope>NUCLEOTIDE SEQUENCE [LARGE SCALE GENOMIC DNA]</scope>
    <source>
        <strain evidence="3 4">ETA_A1</strain>
    </source>
</reference>
<dbReference type="EMBL" id="CP036273">
    <property type="protein sequence ID" value="QDU21113.1"/>
    <property type="molecule type" value="Genomic_DNA"/>
</dbReference>
<feature type="transmembrane region" description="Helical" evidence="1">
    <location>
        <begin position="12"/>
        <end position="34"/>
    </location>
</feature>
<dbReference type="Pfam" id="PF07963">
    <property type="entry name" value="N_methyl"/>
    <property type="match status" value="1"/>
</dbReference>
<feature type="domain" description="DUF1559" evidence="2">
    <location>
        <begin position="35"/>
        <end position="311"/>
    </location>
</feature>
<keyword evidence="4" id="KW-1185">Reference proteome</keyword>
<keyword evidence="1" id="KW-1133">Transmembrane helix</keyword>
<evidence type="ECO:0000256" key="1">
    <source>
        <dbReference type="SAM" id="Phobius"/>
    </source>
</evidence>
<accession>A0A517XUC3</accession>
<evidence type="ECO:0000313" key="4">
    <source>
        <dbReference type="Proteomes" id="UP000319576"/>
    </source>
</evidence>
<sequence>MIRYTRQSRAFTLIELLVVIAIIAILIGLLLPAVQKVREAAARSACQNNMKQLGLGLHNFQSTVGHFPAGALRAPNTGTVGPIFTKMGVTRNGVRHAWSVFLLPHIEQGPLFQQYNLNEDWAAAANDTARATQLKVMSCPSTPGGSRVFSRSVSIPTGAGGGTRTINIASGDYAPNNAYGSALEGAGLADVTVNRNGILQVVTANTHQMFSIPEIRDGTSNTVLLSECAGRPDRWTGPTMTAALGGLDGGWADHDNEYITHGAVSKTNTASPGPCHTNCHNGNEVYSFHVGGAMHVFGDGSVRFIRESMDMRLFVKFLTRSGNDVVPLDN</sequence>
<dbReference type="NCBIfam" id="TIGR04294">
    <property type="entry name" value="pre_pil_HX9DG"/>
    <property type="match status" value="1"/>
</dbReference>